<accession>A0AAW9K901</accession>
<dbReference type="AlphaFoldDB" id="A0AAW9K901"/>
<dbReference type="Proteomes" id="UP001290462">
    <property type="component" value="Unassembled WGS sequence"/>
</dbReference>
<protein>
    <recommendedName>
        <fullName evidence="3">DUF4258 domain-containing protein</fullName>
    </recommendedName>
</protein>
<evidence type="ECO:0008006" key="3">
    <source>
        <dbReference type="Google" id="ProtNLM"/>
    </source>
</evidence>
<name>A0AAW9K901_CARML</name>
<reference evidence="1" key="1">
    <citation type="submission" date="2023-08" db="EMBL/GenBank/DDBJ databases">
        <title>Genomic characterization of piscicolin 126 produced by Carnobacterium maltaromaticum CM22 strain isolated from salmon (Salmo salar).</title>
        <authorList>
            <person name="Gonzalez-Gragera E."/>
            <person name="Garcia-Lopez J.D."/>
            <person name="Teso-Perez C."/>
            <person name="Gimenez-Hernandez I."/>
            <person name="Peralta-Sanchez J.M."/>
            <person name="Valdivia E."/>
            <person name="Montalban-Lopez M."/>
            <person name="Martin-Platero A.M."/>
            <person name="Banos A."/>
            <person name="Martinez-Bueno M."/>
        </authorList>
    </citation>
    <scope>NUCLEOTIDE SEQUENCE</scope>
    <source>
        <strain evidence="1">CM22</strain>
    </source>
</reference>
<gene>
    <name evidence="1" type="ORF">RAK27_18645</name>
</gene>
<evidence type="ECO:0000313" key="2">
    <source>
        <dbReference type="Proteomes" id="UP001290462"/>
    </source>
</evidence>
<proteinExistence type="predicted"/>
<comment type="caution">
    <text evidence="1">The sequence shown here is derived from an EMBL/GenBank/DDBJ whole genome shotgun (WGS) entry which is preliminary data.</text>
</comment>
<dbReference type="EMBL" id="JAVBVO010000024">
    <property type="protein sequence ID" value="MDZ5760664.1"/>
    <property type="molecule type" value="Genomic_DNA"/>
</dbReference>
<evidence type="ECO:0000313" key="1">
    <source>
        <dbReference type="EMBL" id="MDZ5760664.1"/>
    </source>
</evidence>
<dbReference type="RefSeq" id="WP_322809828.1">
    <property type="nucleotide sequence ID" value="NZ_JAVBVO010000024.1"/>
</dbReference>
<organism evidence="1 2">
    <name type="scientific">Carnobacterium maltaromaticum</name>
    <name type="common">Carnobacterium piscicola</name>
    <dbReference type="NCBI Taxonomy" id="2751"/>
    <lineage>
        <taxon>Bacteria</taxon>
        <taxon>Bacillati</taxon>
        <taxon>Bacillota</taxon>
        <taxon>Bacilli</taxon>
        <taxon>Lactobacillales</taxon>
        <taxon>Carnobacteriaceae</taxon>
        <taxon>Carnobacterium</taxon>
    </lineage>
</organism>
<sequence>MVENRSYSDKELLGFVKRGILVKKMKKSDNFDIDSSTKERLEKYKMCIGTAIKYSFFKKNVKNVYVIYEDFDGSIKYYDYPQ</sequence>